<keyword evidence="3 10" id="KW-0444">Lipid biosynthesis</keyword>
<sequence>MKILIDIMSGDKAPVEQLVGAVQAAVETPSVSFGFIGNEDIIRAVASARGLDIGSPNIEIFHTAEIVTMEDAPLCVVREKKDSSMGVGLKMLAEGKGDAFVSAGNTGALHAGSTLIVRRIKGIQKSAIATVLPFRNPTLLIDSGANIEISPETYVQLAKMGSVYMNRILKVDNPRIGLLNIGAERTKGTKTVAEAYGLLENAEGINFIGNVEGKELPMGACDVLVCDGFSGNIVLKLTEGCAAFLIGKLKDVFNENPMTKLSALGVKNGLRRMKKDFDASEYGGAPLLGLSKTVIKAHGSSDAAAIRNAVRQAVGCVENNVVYEIAKLVVPEIIPREKEATAGRN</sequence>
<dbReference type="EMBL" id="JALEMU010000062">
    <property type="protein sequence ID" value="MCI5755417.1"/>
    <property type="molecule type" value="Genomic_DNA"/>
</dbReference>
<accession>A0AAE3JZY4</accession>
<gene>
    <name evidence="10 11" type="primary">plsX</name>
    <name evidence="11" type="ORF">MR241_03895</name>
</gene>
<comment type="caution">
    <text evidence="11">The sequence shown here is derived from an EMBL/GenBank/DDBJ whole genome shotgun (WGS) entry which is preliminary data.</text>
</comment>
<dbReference type="GO" id="GO:0005737">
    <property type="term" value="C:cytoplasm"/>
    <property type="evidence" value="ECO:0007669"/>
    <property type="project" value="UniProtKB-SubCell"/>
</dbReference>
<comment type="function">
    <text evidence="10">Catalyzes the reversible formation of acyl-phosphate (acyl-PO(4)) from acyl-[acyl-carrier-protein] (acyl-ACP). This enzyme utilizes acyl-ACP as fatty acyl donor, but not acyl-CoA.</text>
</comment>
<dbReference type="PANTHER" id="PTHR30100:SF1">
    <property type="entry name" value="PHOSPHATE ACYLTRANSFERASE"/>
    <property type="match status" value="1"/>
</dbReference>
<dbReference type="AlphaFoldDB" id="A0AAE3JZY4"/>
<name>A0AAE3JZY4_9BACT</name>
<evidence type="ECO:0000256" key="3">
    <source>
        <dbReference type="ARBA" id="ARBA00022516"/>
    </source>
</evidence>
<comment type="pathway">
    <text evidence="10">Lipid metabolism; phospholipid metabolism.</text>
</comment>
<protein>
    <recommendedName>
        <fullName evidence="8 10">Phosphate acyltransferase</fullName>
        <ecNumber evidence="8 10">2.3.1.274</ecNumber>
    </recommendedName>
    <alternativeName>
        <fullName evidence="10">Acyl-ACP phosphotransacylase</fullName>
    </alternativeName>
    <alternativeName>
        <fullName evidence="10">Acyl-[acyl-carrier-protein]--phosphate acyltransferase</fullName>
    </alternativeName>
    <alternativeName>
        <fullName evidence="10">Phosphate-acyl-ACP acyltransferase</fullName>
    </alternativeName>
</protein>
<keyword evidence="6 10" id="KW-0594">Phospholipid biosynthesis</keyword>
<dbReference type="HAMAP" id="MF_00019">
    <property type="entry name" value="PlsX"/>
    <property type="match status" value="1"/>
</dbReference>
<keyword evidence="7 10" id="KW-1208">Phospholipid metabolism</keyword>
<dbReference type="SUPFAM" id="SSF53659">
    <property type="entry name" value="Isocitrate/Isopropylmalate dehydrogenase-like"/>
    <property type="match status" value="1"/>
</dbReference>
<dbReference type="PANTHER" id="PTHR30100">
    <property type="entry name" value="FATTY ACID/PHOSPHOLIPID SYNTHESIS PROTEIN PLSX"/>
    <property type="match status" value="1"/>
</dbReference>
<dbReference type="Gene3D" id="3.40.718.10">
    <property type="entry name" value="Isopropylmalate Dehydrogenase"/>
    <property type="match status" value="1"/>
</dbReference>
<comment type="similarity">
    <text evidence="10">Belongs to the PlsX family.</text>
</comment>
<evidence type="ECO:0000256" key="10">
    <source>
        <dbReference type="HAMAP-Rule" id="MF_00019"/>
    </source>
</evidence>
<proteinExistence type="inferred from homology"/>
<evidence type="ECO:0000313" key="12">
    <source>
        <dbReference type="Proteomes" id="UP001139365"/>
    </source>
</evidence>
<keyword evidence="11" id="KW-0012">Acyltransferase</keyword>
<keyword evidence="2 10" id="KW-0963">Cytoplasm</keyword>
<dbReference type="GO" id="GO:0008654">
    <property type="term" value="P:phospholipid biosynthetic process"/>
    <property type="evidence" value="ECO:0007669"/>
    <property type="project" value="UniProtKB-KW"/>
</dbReference>
<evidence type="ECO:0000256" key="9">
    <source>
        <dbReference type="ARBA" id="ARBA00046608"/>
    </source>
</evidence>
<evidence type="ECO:0000256" key="1">
    <source>
        <dbReference type="ARBA" id="ARBA00001232"/>
    </source>
</evidence>
<evidence type="ECO:0000256" key="5">
    <source>
        <dbReference type="ARBA" id="ARBA00023098"/>
    </source>
</evidence>
<dbReference type="PIRSF" id="PIRSF002465">
    <property type="entry name" value="Phsphlp_syn_PlsX"/>
    <property type="match status" value="1"/>
</dbReference>
<comment type="catalytic activity">
    <reaction evidence="1 10">
        <text>a fatty acyl-[ACP] + phosphate = an acyl phosphate + holo-[ACP]</text>
        <dbReference type="Rhea" id="RHEA:42292"/>
        <dbReference type="Rhea" id="RHEA-COMP:9685"/>
        <dbReference type="Rhea" id="RHEA-COMP:14125"/>
        <dbReference type="ChEBI" id="CHEBI:43474"/>
        <dbReference type="ChEBI" id="CHEBI:59918"/>
        <dbReference type="ChEBI" id="CHEBI:64479"/>
        <dbReference type="ChEBI" id="CHEBI:138651"/>
        <dbReference type="EC" id="2.3.1.274"/>
    </reaction>
</comment>
<evidence type="ECO:0000256" key="4">
    <source>
        <dbReference type="ARBA" id="ARBA00022679"/>
    </source>
</evidence>
<dbReference type="EC" id="2.3.1.274" evidence="8 10"/>
<evidence type="ECO:0000256" key="2">
    <source>
        <dbReference type="ARBA" id="ARBA00022490"/>
    </source>
</evidence>
<keyword evidence="4 10" id="KW-0808">Transferase</keyword>
<dbReference type="NCBIfam" id="TIGR00182">
    <property type="entry name" value="plsX"/>
    <property type="match status" value="1"/>
</dbReference>
<dbReference type="InterPro" id="IPR003664">
    <property type="entry name" value="FA_synthesis"/>
</dbReference>
<comment type="subcellular location">
    <subcellularLocation>
        <location evidence="10">Cytoplasm</location>
    </subcellularLocation>
    <text evidence="10">Associated with the membrane possibly through PlsY.</text>
</comment>
<organism evidence="11 12">
    <name type="scientific">Candidatus Colimorpha enterica</name>
    <dbReference type="NCBI Taxonomy" id="3083063"/>
    <lineage>
        <taxon>Bacteria</taxon>
        <taxon>Pseudomonadati</taxon>
        <taxon>Bacteroidota</taxon>
        <taxon>Bacteroidia</taxon>
        <taxon>Bacteroidales</taxon>
        <taxon>Candidatus Colimorpha</taxon>
    </lineage>
</organism>
<evidence type="ECO:0000256" key="6">
    <source>
        <dbReference type="ARBA" id="ARBA00023209"/>
    </source>
</evidence>
<dbReference type="GO" id="GO:0043811">
    <property type="term" value="F:phosphate:acyl-[acyl carrier protein] acyltransferase activity"/>
    <property type="evidence" value="ECO:0007669"/>
    <property type="project" value="UniProtKB-UniRule"/>
</dbReference>
<dbReference type="Proteomes" id="UP001139365">
    <property type="component" value="Unassembled WGS sequence"/>
</dbReference>
<evidence type="ECO:0000256" key="8">
    <source>
        <dbReference type="ARBA" id="ARBA00024069"/>
    </source>
</evidence>
<dbReference type="Pfam" id="PF02504">
    <property type="entry name" value="FA_synthesis"/>
    <property type="match status" value="1"/>
</dbReference>
<dbReference type="InterPro" id="IPR012281">
    <property type="entry name" value="Phospholipid_synth_PlsX-like"/>
</dbReference>
<comment type="subunit">
    <text evidence="9 10">Homodimer. Probably interacts with PlsY.</text>
</comment>
<keyword evidence="5 10" id="KW-0443">Lipid metabolism</keyword>
<dbReference type="GO" id="GO:0006633">
    <property type="term" value="P:fatty acid biosynthetic process"/>
    <property type="evidence" value="ECO:0007669"/>
    <property type="project" value="UniProtKB-UniRule"/>
</dbReference>
<reference evidence="11 12" key="1">
    <citation type="submission" date="2022-03" db="EMBL/GenBank/DDBJ databases">
        <title>Metagenome-assembled genomes from swine fecal metagenomes.</title>
        <authorList>
            <person name="Holman D.B."/>
            <person name="Kommadath A."/>
        </authorList>
    </citation>
    <scope>NUCLEOTIDE SEQUENCE [LARGE SCALE GENOMIC DNA]</scope>
    <source>
        <strain evidence="11">SUG147</strain>
    </source>
</reference>
<evidence type="ECO:0000313" key="11">
    <source>
        <dbReference type="EMBL" id="MCI5755417.1"/>
    </source>
</evidence>
<evidence type="ECO:0000256" key="7">
    <source>
        <dbReference type="ARBA" id="ARBA00023264"/>
    </source>
</evidence>